<dbReference type="GO" id="GO:0004518">
    <property type="term" value="F:nuclease activity"/>
    <property type="evidence" value="ECO:0007669"/>
    <property type="project" value="UniProtKB-KW"/>
</dbReference>
<proteinExistence type="inferred from homology"/>
<organism evidence="5 6">
    <name type="scientific">Meganyctiphanes norvegica</name>
    <name type="common">Northern krill</name>
    <name type="synonym">Thysanopoda norvegica</name>
    <dbReference type="NCBI Taxonomy" id="48144"/>
    <lineage>
        <taxon>Eukaryota</taxon>
        <taxon>Metazoa</taxon>
        <taxon>Ecdysozoa</taxon>
        <taxon>Arthropoda</taxon>
        <taxon>Crustacea</taxon>
        <taxon>Multicrustacea</taxon>
        <taxon>Malacostraca</taxon>
        <taxon>Eumalacostraca</taxon>
        <taxon>Eucarida</taxon>
        <taxon>Euphausiacea</taxon>
        <taxon>Euphausiidae</taxon>
        <taxon>Meganyctiphanes</taxon>
    </lineage>
</organism>
<dbReference type="GO" id="GO:0034353">
    <property type="term" value="F:mRNA 5'-diphosphatase activity"/>
    <property type="evidence" value="ECO:0007669"/>
    <property type="project" value="TreeGrafter"/>
</dbReference>
<keyword evidence="6" id="KW-1185">Reference proteome</keyword>
<reference evidence="5 6" key="1">
    <citation type="submission" date="2024-05" db="EMBL/GenBank/DDBJ databases">
        <authorList>
            <person name="Wallberg A."/>
        </authorList>
    </citation>
    <scope>NUCLEOTIDE SEQUENCE [LARGE SCALE GENOMIC DNA]</scope>
</reference>
<dbReference type="AlphaFoldDB" id="A0AAV2SJP6"/>
<accession>A0AAV2SJP6</accession>
<dbReference type="GO" id="GO:0005634">
    <property type="term" value="C:nucleus"/>
    <property type="evidence" value="ECO:0007669"/>
    <property type="project" value="UniProtKB-SubCell"/>
</dbReference>
<feature type="compositionally biased region" description="Gly residues" evidence="3">
    <location>
        <begin position="9"/>
        <end position="31"/>
    </location>
</feature>
<evidence type="ECO:0000256" key="1">
    <source>
        <dbReference type="ARBA" id="ARBA00006562"/>
    </source>
</evidence>
<dbReference type="GO" id="GO:0110155">
    <property type="term" value="P:NAD-cap decapping"/>
    <property type="evidence" value="ECO:0007669"/>
    <property type="project" value="TreeGrafter"/>
</dbReference>
<feature type="compositionally biased region" description="Polar residues" evidence="3">
    <location>
        <begin position="33"/>
        <end position="42"/>
    </location>
</feature>
<dbReference type="EC" id="3.6.1.-" evidence="2"/>
<dbReference type="PANTHER" id="PTHR12395:SF9">
    <property type="entry name" value="DECAPPING AND EXORIBONUCLEASE PROTEIN"/>
    <property type="match status" value="1"/>
</dbReference>
<evidence type="ECO:0000313" key="6">
    <source>
        <dbReference type="Proteomes" id="UP001497623"/>
    </source>
</evidence>
<sequence>MYSMNQRGYRGGQRRGQGGSYRGRNMGGRRGGYTSQRSNIPENENEFVIKHRKAFEEGCPEFEYPRVIGSYSVDTDRNFGLDKSQLKFFDRKFLPEDEEMKVELDLKKGFDKDKSYDGSPNDIFENLLQWVISNSTDLLSEEKSRLAVDFICPRGLLGNIMKSLYFQRTSWTLHVIM</sequence>
<keyword evidence="2" id="KW-0547">Nucleotide-binding</keyword>
<comment type="subcellular location">
    <subcellularLocation>
        <location evidence="2">Nucleus</location>
    </subcellularLocation>
</comment>
<gene>
    <name evidence="5" type="ORF">MNOR_LOCUS37151</name>
</gene>
<dbReference type="PANTHER" id="PTHR12395">
    <property type="entry name" value="DOM-3 RELATED"/>
    <property type="match status" value="1"/>
</dbReference>
<evidence type="ECO:0000313" key="5">
    <source>
        <dbReference type="EMBL" id="CAL4196221.1"/>
    </source>
</evidence>
<evidence type="ECO:0000256" key="3">
    <source>
        <dbReference type="SAM" id="MobiDB-lite"/>
    </source>
</evidence>
<name>A0AAV2SJP6_MEGNR</name>
<dbReference type="EMBL" id="CAXKWB010072658">
    <property type="protein sequence ID" value="CAL4196221.1"/>
    <property type="molecule type" value="Genomic_DNA"/>
</dbReference>
<dbReference type="Pfam" id="PF08652">
    <property type="entry name" value="RAI1"/>
    <property type="match status" value="1"/>
</dbReference>
<feature type="domain" description="RAI1-like" evidence="4">
    <location>
        <begin position="64"/>
        <end position="176"/>
    </location>
</feature>
<dbReference type="Proteomes" id="UP001497623">
    <property type="component" value="Unassembled WGS sequence"/>
</dbReference>
<dbReference type="GO" id="GO:0000956">
    <property type="term" value="P:nuclear-transcribed mRNA catabolic process"/>
    <property type="evidence" value="ECO:0007669"/>
    <property type="project" value="TreeGrafter"/>
</dbReference>
<comment type="caution">
    <text evidence="5">The sequence shown here is derived from an EMBL/GenBank/DDBJ whole genome shotgun (WGS) entry which is preliminary data.</text>
</comment>
<dbReference type="InterPro" id="IPR013961">
    <property type="entry name" value="RAI1"/>
</dbReference>
<dbReference type="InterPro" id="IPR039039">
    <property type="entry name" value="RAI1-like_fam"/>
</dbReference>
<keyword evidence="2" id="KW-0479">Metal-binding</keyword>
<keyword evidence="2" id="KW-0694">RNA-binding</keyword>
<feature type="region of interest" description="Disordered" evidence="3">
    <location>
        <begin position="1"/>
        <end position="42"/>
    </location>
</feature>
<comment type="cofactor">
    <cofactor evidence="2">
        <name>a divalent metal cation</name>
        <dbReference type="ChEBI" id="CHEBI:60240"/>
    </cofactor>
</comment>
<evidence type="ECO:0000259" key="4">
    <source>
        <dbReference type="Pfam" id="PF08652"/>
    </source>
</evidence>
<keyword evidence="2" id="KW-0378">Hydrolase</keyword>
<dbReference type="GO" id="GO:0003723">
    <property type="term" value="F:RNA binding"/>
    <property type="evidence" value="ECO:0007669"/>
    <property type="project" value="UniProtKB-KW"/>
</dbReference>
<evidence type="ECO:0000256" key="2">
    <source>
        <dbReference type="RuleBase" id="RU367113"/>
    </source>
</evidence>
<feature type="non-terminal residue" evidence="5">
    <location>
        <position position="177"/>
    </location>
</feature>
<comment type="similarity">
    <text evidence="1 2">Belongs to the DXO/Dom3Z family.</text>
</comment>
<protein>
    <recommendedName>
        <fullName evidence="2">Decapping nuclease</fullName>
        <ecNumber evidence="2">3.6.1.-</ecNumber>
    </recommendedName>
</protein>
<keyword evidence="2" id="KW-0539">Nucleus</keyword>
<dbReference type="GO" id="GO:0046872">
    <property type="term" value="F:metal ion binding"/>
    <property type="evidence" value="ECO:0007669"/>
    <property type="project" value="UniProtKB-KW"/>
</dbReference>
<comment type="function">
    <text evidence="2">Decapping enzyme for NAD-capped RNAs: specifically hydrolyzes the nicotinamide adenine dinucleotide (NAD) cap from a subset of RNAs by removing the entire NAD moiety from the 5'-end of an NAD-capped RNA.</text>
</comment>
<dbReference type="GO" id="GO:0000166">
    <property type="term" value="F:nucleotide binding"/>
    <property type="evidence" value="ECO:0007669"/>
    <property type="project" value="UniProtKB-KW"/>
</dbReference>
<keyword evidence="2" id="KW-0540">Nuclease</keyword>
<dbReference type="GO" id="GO:0005829">
    <property type="term" value="C:cytosol"/>
    <property type="evidence" value="ECO:0007669"/>
    <property type="project" value="TreeGrafter"/>
</dbReference>